<keyword evidence="1" id="KW-0472">Membrane</keyword>
<feature type="transmembrane region" description="Helical" evidence="1">
    <location>
        <begin position="97"/>
        <end position="117"/>
    </location>
</feature>
<name>A0ABT8WXY7_9FLAO</name>
<dbReference type="EMBL" id="JAUOEM010000001">
    <property type="protein sequence ID" value="MDO5986518.1"/>
    <property type="molecule type" value="Genomic_DNA"/>
</dbReference>
<gene>
    <name evidence="2" type="ORF">Q4Q39_03775</name>
</gene>
<evidence type="ECO:0000256" key="1">
    <source>
        <dbReference type="SAM" id="Phobius"/>
    </source>
</evidence>
<evidence type="ECO:0000313" key="3">
    <source>
        <dbReference type="Proteomes" id="UP001176891"/>
    </source>
</evidence>
<keyword evidence="1" id="KW-1133">Transmembrane helix</keyword>
<keyword evidence="1" id="KW-0812">Transmembrane</keyword>
<accession>A0ABT8WXY7</accession>
<feature type="transmembrane region" description="Helical" evidence="1">
    <location>
        <begin position="72"/>
        <end position="91"/>
    </location>
</feature>
<evidence type="ECO:0000313" key="2">
    <source>
        <dbReference type="EMBL" id="MDO5986518.1"/>
    </source>
</evidence>
<protein>
    <submittedName>
        <fullName evidence="2">Uncharacterized protein</fullName>
    </submittedName>
</protein>
<sequence>MEKKINLFKFIAIILFIFIPIPSEKFHIVNGLSIIALLLILINEMNFNSLIMPFIAFSSILMMFFENIKVSIIGFILCNIYLIYIIIINSRAIHDNLFLILAFIFFLISIYTIKLMIKRGEKH</sequence>
<reference evidence="2" key="1">
    <citation type="submission" date="2023-07" db="EMBL/GenBank/DDBJ databases">
        <title>Two novel species in the genus Flavivirga.</title>
        <authorList>
            <person name="Kwon K."/>
        </authorList>
    </citation>
    <scope>NUCLEOTIDE SEQUENCE</scope>
    <source>
        <strain evidence="2">KACC 14157</strain>
    </source>
</reference>
<organism evidence="2 3">
    <name type="scientific">Flavivirga amylovorans</name>
    <dbReference type="NCBI Taxonomy" id="870486"/>
    <lineage>
        <taxon>Bacteria</taxon>
        <taxon>Pseudomonadati</taxon>
        <taxon>Bacteroidota</taxon>
        <taxon>Flavobacteriia</taxon>
        <taxon>Flavobacteriales</taxon>
        <taxon>Flavobacteriaceae</taxon>
        <taxon>Flavivirga</taxon>
    </lineage>
</organism>
<proteinExistence type="predicted"/>
<keyword evidence="3" id="KW-1185">Reference proteome</keyword>
<dbReference type="Proteomes" id="UP001176891">
    <property type="component" value="Unassembled WGS sequence"/>
</dbReference>
<comment type="caution">
    <text evidence="2">The sequence shown here is derived from an EMBL/GenBank/DDBJ whole genome shotgun (WGS) entry which is preliminary data.</text>
</comment>